<reference evidence="3 4" key="1">
    <citation type="journal article" date="2016" name="BMC Genomics">
        <title>Comparative genomics reveals Cyclospora cayetanensis possesses coccidia-like metabolism and invasion components but unique surface antigens.</title>
        <authorList>
            <person name="Liu S."/>
            <person name="Wang L."/>
            <person name="Zheng H."/>
            <person name="Xu Z."/>
            <person name="Roellig D.M."/>
            <person name="Li N."/>
            <person name="Frace M.A."/>
            <person name="Tang K."/>
            <person name="Arrowood M.J."/>
            <person name="Moss D.M."/>
            <person name="Zhang L."/>
            <person name="Feng Y."/>
            <person name="Xiao L."/>
        </authorList>
    </citation>
    <scope>NUCLEOTIDE SEQUENCE [LARGE SCALE GENOMIC DNA]</scope>
    <source>
        <strain evidence="3 4">CHN_HEN01</strain>
    </source>
</reference>
<organism evidence="3 4">
    <name type="scientific">Cyclospora cayetanensis</name>
    <dbReference type="NCBI Taxonomy" id="88456"/>
    <lineage>
        <taxon>Eukaryota</taxon>
        <taxon>Sar</taxon>
        <taxon>Alveolata</taxon>
        <taxon>Apicomplexa</taxon>
        <taxon>Conoidasida</taxon>
        <taxon>Coccidia</taxon>
        <taxon>Eucoccidiorida</taxon>
        <taxon>Eimeriorina</taxon>
        <taxon>Eimeriidae</taxon>
        <taxon>Cyclospora</taxon>
    </lineage>
</organism>
<dbReference type="AlphaFoldDB" id="A0A1D3DB72"/>
<dbReference type="EMBL" id="JROU02000008">
    <property type="protein sequence ID" value="OEH80688.1"/>
    <property type="molecule type" value="Genomic_DNA"/>
</dbReference>
<comment type="caution">
    <text evidence="3">The sequence shown here is derived from an EMBL/GenBank/DDBJ whole genome shotgun (WGS) entry which is preliminary data.</text>
</comment>
<evidence type="ECO:0000256" key="1">
    <source>
        <dbReference type="SAM" id="MobiDB-lite"/>
    </source>
</evidence>
<gene>
    <name evidence="3" type="ORF">cyc_05994</name>
</gene>
<feature type="region of interest" description="Disordered" evidence="1">
    <location>
        <begin position="150"/>
        <end position="182"/>
    </location>
</feature>
<feature type="signal peptide" evidence="2">
    <location>
        <begin position="1"/>
        <end position="15"/>
    </location>
</feature>
<evidence type="ECO:0000313" key="3">
    <source>
        <dbReference type="EMBL" id="OEH80688.1"/>
    </source>
</evidence>
<name>A0A1D3DB72_9EIME</name>
<feature type="compositionally biased region" description="Gly residues" evidence="1">
    <location>
        <begin position="150"/>
        <end position="161"/>
    </location>
</feature>
<protein>
    <submittedName>
        <fullName evidence="3">Uncharacterized protein</fullName>
    </submittedName>
</protein>
<feature type="compositionally biased region" description="Basic and acidic residues" evidence="1">
    <location>
        <begin position="453"/>
        <end position="463"/>
    </location>
</feature>
<dbReference type="VEuPathDB" id="ToxoDB:LOC34622258"/>
<keyword evidence="4" id="KW-1185">Reference proteome</keyword>
<keyword evidence="2" id="KW-0732">Signal</keyword>
<evidence type="ECO:0000313" key="4">
    <source>
        <dbReference type="Proteomes" id="UP000095192"/>
    </source>
</evidence>
<sequence length="1022" mass="104563">MCLWWFFRCNSGALGCLSTSVASQPQAPSCAVPYALAAPSTSSPGEQRIASGIKGTRGRRASVFPRGVHCLYTACAVPCNASICEALAEQVVQRHASVFPLQRDDTAAELEVVQETSLEASISTGASWSRSCGLQDPDFCHTTGAAAGGGGEGAFHSGEGGSLSPAAHEDGSSGGGFPHHSASKPAAALHALLLPRAAAAALASGKSLSALFEGGGGEASAGGSSEKHTGWIYSEMPEGSFLAGANAANTAAGANAASGESPAAALRRAFGETRLSGEQTRMMQQCALDADALRRDLCRLPVSVLLYKAAAPSAAAAQQQRQAARQASACVVLPFSSVAPAAPAAAHPSCSASAGAPKSSFLLNVGGTVLALAVSEECGVSEALKHCRSNPSAASTPVASDAGGKTPMPKGSVDTEPAEIGSGGFVVLAVSVSPFQCSHHQARGDEADALSSSRERSNKTDMRCQRKGASSLAVVTNREASETGAVLLQQQHCLKRPGALQWVPNSRLLLPPCTAGNTRAAVSPEERCCKDGEVCCRSRLGLLVGILENGALAMWSVPLWPLLPEEEGWLPLQHAEEESAADKRREGTEKLYAAGEHRETPCCLCCVLPPVWTFSSPSARLFCCAAAPVLPAASDAGLPPSLCGGPPGGPPLTVVAGAEEGRLYIFSFISHSAAAGNAAREQGTLSASPHALSSMPGAGDFGEGGPPLRGALLGGPLLGGGLQVALSVVTPGCRASEMRCCSFLPVQGSSLLAVALRGSGSRSGSVLVLDIARCAVGASGGAAGVCVPQGLHAVADSAALQVVGSNFSCCRAREISDLVWCPWGRYLLAAAENALLISLQKQHVKQLPVGALLGSLSANLVQGHAAALESRGQGTLRSWQWSLAEGEEEATLCAAQRVDSLVALQQLEERCALLSRGLVIWEEAHAAGSGGIQHSAVRAKRNSKGAPKVASILALHRSVFSQTSVCLSVCRVDAMCAVLGVSVAHRKAAHLCSSRGQSLFQCTGSHAQGSTEELLYEGVFFA</sequence>
<dbReference type="InParanoid" id="A0A1D3DB72"/>
<feature type="region of interest" description="Disordered" evidence="1">
    <location>
        <begin position="443"/>
        <end position="463"/>
    </location>
</feature>
<feature type="region of interest" description="Disordered" evidence="1">
    <location>
        <begin position="389"/>
        <end position="412"/>
    </location>
</feature>
<feature type="compositionally biased region" description="Polar residues" evidence="1">
    <location>
        <begin position="389"/>
        <end position="398"/>
    </location>
</feature>
<feature type="chain" id="PRO_5012655889" evidence="2">
    <location>
        <begin position="16"/>
        <end position="1022"/>
    </location>
</feature>
<evidence type="ECO:0000256" key="2">
    <source>
        <dbReference type="SAM" id="SignalP"/>
    </source>
</evidence>
<proteinExistence type="predicted"/>
<dbReference type="Proteomes" id="UP000095192">
    <property type="component" value="Unassembled WGS sequence"/>
</dbReference>
<accession>A0A1D3DB72</accession>
<dbReference type="VEuPathDB" id="ToxoDB:cyc_05994"/>